<dbReference type="PANTHER" id="PTHR34989:SF1">
    <property type="entry name" value="PROTEIN HDED"/>
    <property type="match status" value="1"/>
</dbReference>
<dbReference type="Pfam" id="PF03729">
    <property type="entry name" value="DUF308"/>
    <property type="match status" value="1"/>
</dbReference>
<sequence>MKKYSINNALKFWYLPLIAGILHISLGIWAFLTPIGSFLALTVFLSIGIAAAGLLELIYAFSNRKSLTNWGWHLIGGLLNLIVGICLVSNPGISALMLSVFIGVWLLFRSIMATINAFEVKRQGERKWGWLLAAGISGVLFSAMILWNPVFMGVAIGLWMGVGLVILGIIHIALAMILRKLKTYQERSRSGFNDYIEI</sequence>
<dbReference type="EMBL" id="JBHRTA010000008">
    <property type="protein sequence ID" value="MFC3196497.1"/>
    <property type="molecule type" value="Genomic_DNA"/>
</dbReference>
<feature type="transmembrane region" description="Helical" evidence="1">
    <location>
        <begin position="38"/>
        <end position="58"/>
    </location>
</feature>
<keyword evidence="1" id="KW-1133">Transmembrane helix</keyword>
<dbReference type="Proteomes" id="UP001595526">
    <property type="component" value="Unassembled WGS sequence"/>
</dbReference>
<organism evidence="2 3">
    <name type="scientific">Parapedobacter deserti</name>
    <dbReference type="NCBI Taxonomy" id="1912957"/>
    <lineage>
        <taxon>Bacteria</taxon>
        <taxon>Pseudomonadati</taxon>
        <taxon>Bacteroidota</taxon>
        <taxon>Sphingobacteriia</taxon>
        <taxon>Sphingobacteriales</taxon>
        <taxon>Sphingobacteriaceae</taxon>
        <taxon>Parapedobacter</taxon>
    </lineage>
</organism>
<name>A0ABV7JMD5_9SPHI</name>
<feature type="transmembrane region" description="Helical" evidence="1">
    <location>
        <begin position="70"/>
        <end position="90"/>
    </location>
</feature>
<dbReference type="RefSeq" id="WP_379019266.1">
    <property type="nucleotide sequence ID" value="NZ_JBHRTA010000008.1"/>
</dbReference>
<keyword evidence="3" id="KW-1185">Reference proteome</keyword>
<gene>
    <name evidence="2" type="ORF">ACFOET_02600</name>
</gene>
<keyword evidence="1" id="KW-0812">Transmembrane</keyword>
<protein>
    <submittedName>
        <fullName evidence="2">HdeD family acid-resistance protein</fullName>
    </submittedName>
</protein>
<feature type="transmembrane region" description="Helical" evidence="1">
    <location>
        <begin position="96"/>
        <end position="118"/>
    </location>
</feature>
<evidence type="ECO:0000313" key="2">
    <source>
        <dbReference type="EMBL" id="MFC3196497.1"/>
    </source>
</evidence>
<evidence type="ECO:0000256" key="1">
    <source>
        <dbReference type="SAM" id="Phobius"/>
    </source>
</evidence>
<evidence type="ECO:0000313" key="3">
    <source>
        <dbReference type="Proteomes" id="UP001595526"/>
    </source>
</evidence>
<reference evidence="3" key="1">
    <citation type="journal article" date="2019" name="Int. J. Syst. Evol. Microbiol.">
        <title>The Global Catalogue of Microorganisms (GCM) 10K type strain sequencing project: providing services to taxonomists for standard genome sequencing and annotation.</title>
        <authorList>
            <consortium name="The Broad Institute Genomics Platform"/>
            <consortium name="The Broad Institute Genome Sequencing Center for Infectious Disease"/>
            <person name="Wu L."/>
            <person name="Ma J."/>
        </authorList>
    </citation>
    <scope>NUCLEOTIDE SEQUENCE [LARGE SCALE GENOMIC DNA]</scope>
    <source>
        <strain evidence="3">KCTC 52416</strain>
    </source>
</reference>
<dbReference type="InterPro" id="IPR005325">
    <property type="entry name" value="DUF308_memb"/>
</dbReference>
<feature type="transmembrane region" description="Helical" evidence="1">
    <location>
        <begin position="156"/>
        <end position="178"/>
    </location>
</feature>
<feature type="transmembrane region" description="Helical" evidence="1">
    <location>
        <begin position="130"/>
        <end position="150"/>
    </location>
</feature>
<accession>A0ABV7JMD5</accession>
<keyword evidence="1" id="KW-0472">Membrane</keyword>
<proteinExistence type="predicted"/>
<dbReference type="InterPro" id="IPR052712">
    <property type="entry name" value="Acid_resist_chaperone_HdeD"/>
</dbReference>
<dbReference type="PANTHER" id="PTHR34989">
    <property type="entry name" value="PROTEIN HDED"/>
    <property type="match status" value="1"/>
</dbReference>
<feature type="transmembrane region" description="Helical" evidence="1">
    <location>
        <begin position="12"/>
        <end position="32"/>
    </location>
</feature>
<comment type="caution">
    <text evidence="2">The sequence shown here is derived from an EMBL/GenBank/DDBJ whole genome shotgun (WGS) entry which is preliminary data.</text>
</comment>